<keyword evidence="5" id="KW-0677">Repeat</keyword>
<dbReference type="Gene3D" id="3.40.50.980">
    <property type="match status" value="4"/>
</dbReference>
<dbReference type="InterPro" id="IPR023213">
    <property type="entry name" value="CAT-like_dom_sf"/>
</dbReference>
<evidence type="ECO:0000313" key="9">
    <source>
        <dbReference type="Proteomes" id="UP000003653"/>
    </source>
</evidence>
<dbReference type="EMBL" id="ADNV01000071">
    <property type="protein sequence ID" value="EFG79490.1"/>
    <property type="molecule type" value="Genomic_DNA"/>
</dbReference>
<dbReference type="NCBIfam" id="NF004282">
    <property type="entry name" value="PRK05691.1"/>
    <property type="match status" value="4"/>
</dbReference>
<dbReference type="InterPro" id="IPR000873">
    <property type="entry name" value="AMP-dep_synth/lig_dom"/>
</dbReference>
<dbReference type="PANTHER" id="PTHR45527:SF1">
    <property type="entry name" value="FATTY ACID SYNTHASE"/>
    <property type="match status" value="1"/>
</dbReference>
<dbReference type="PROSITE" id="PS00455">
    <property type="entry name" value="AMP_BINDING"/>
    <property type="match status" value="6"/>
</dbReference>
<dbReference type="RefSeq" id="WP_007169839.1">
    <property type="nucleotide sequence ID" value="NZ_GG770555.1"/>
</dbReference>
<dbReference type="EC" id="1.-.-.-" evidence="8"/>
<dbReference type="InterPro" id="IPR001242">
    <property type="entry name" value="Condensation_dom"/>
</dbReference>
<keyword evidence="4" id="KW-0597">Phosphoprotein</keyword>
<dbReference type="Pfam" id="PF00501">
    <property type="entry name" value="AMP-binding"/>
    <property type="match status" value="6"/>
</dbReference>
<dbReference type="FunFam" id="2.30.38.10:FF:000001">
    <property type="entry name" value="Non-ribosomal peptide synthetase PvdI"/>
    <property type="match status" value="2"/>
</dbReference>
<dbReference type="Pfam" id="PF13193">
    <property type="entry name" value="AMP-binding_C"/>
    <property type="match status" value="6"/>
</dbReference>
<comment type="similarity">
    <text evidence="2">Belongs to the ATP-dependent AMP-binding enzyme family.</text>
</comment>
<dbReference type="InterPro" id="IPR001031">
    <property type="entry name" value="Thioesterase"/>
</dbReference>
<dbReference type="SMART" id="SM01294">
    <property type="entry name" value="PKS_PP_betabranch"/>
    <property type="match status" value="1"/>
</dbReference>
<organism evidence="8 9">
    <name type="scientific">Mycobacterium parascrofulaceum ATCC BAA-614</name>
    <dbReference type="NCBI Taxonomy" id="525368"/>
    <lineage>
        <taxon>Bacteria</taxon>
        <taxon>Bacillati</taxon>
        <taxon>Actinomycetota</taxon>
        <taxon>Actinomycetes</taxon>
        <taxon>Mycobacteriales</taxon>
        <taxon>Mycobacteriaceae</taxon>
        <taxon>Mycobacterium</taxon>
        <taxon>Mycobacterium simiae complex</taxon>
    </lineage>
</organism>
<dbReference type="InterPro" id="IPR020802">
    <property type="entry name" value="TesA-like"/>
</dbReference>
<evidence type="ECO:0000256" key="1">
    <source>
        <dbReference type="ARBA" id="ARBA00001957"/>
    </source>
</evidence>
<reference evidence="8 9" key="1">
    <citation type="submission" date="2010-04" db="EMBL/GenBank/DDBJ databases">
        <authorList>
            <person name="Muzny D."/>
            <person name="Qin X."/>
            <person name="Deng J."/>
            <person name="Jiang H."/>
            <person name="Liu Y."/>
            <person name="Qu J."/>
            <person name="Song X.-Z."/>
            <person name="Zhang L."/>
            <person name="Thornton R."/>
            <person name="Coyle M."/>
            <person name="Francisco L."/>
            <person name="Jackson L."/>
            <person name="Javaid M."/>
            <person name="Korchina V."/>
            <person name="Kovar C."/>
            <person name="Mata R."/>
            <person name="Mathew T."/>
            <person name="Ngo R."/>
            <person name="Nguyen L."/>
            <person name="Nguyen N."/>
            <person name="Okwuonu G."/>
            <person name="Ongeri F."/>
            <person name="Pham C."/>
            <person name="Simmons D."/>
            <person name="Wilczek-Boney K."/>
            <person name="Hale W."/>
            <person name="Jakkamsetti A."/>
            <person name="Pham P."/>
            <person name="Ruth R."/>
            <person name="San Lucas F."/>
            <person name="Warren J."/>
            <person name="Zhang J."/>
            <person name="Zhao Z."/>
            <person name="Zhou C."/>
            <person name="Zhu D."/>
            <person name="Lee S."/>
            <person name="Bess C."/>
            <person name="Blankenburg K."/>
            <person name="Forbes L."/>
            <person name="Fu Q."/>
            <person name="Gubbala S."/>
            <person name="Hirani K."/>
            <person name="Jayaseelan J.C."/>
            <person name="Lara F."/>
            <person name="Munidasa M."/>
            <person name="Palculict T."/>
            <person name="Patil S."/>
            <person name="Pu L.-L."/>
            <person name="Saada N."/>
            <person name="Tang L."/>
            <person name="Weissenberger G."/>
            <person name="Zhu Y."/>
            <person name="Hemphill L."/>
            <person name="Shang Y."/>
            <person name="Youmans B."/>
            <person name="Ayvaz T."/>
            <person name="Ross M."/>
            <person name="Santibanez J."/>
            <person name="Aqrawi P."/>
            <person name="Gross S."/>
            <person name="Joshi V."/>
            <person name="Fowler G."/>
            <person name="Nazareth L."/>
            <person name="Reid J."/>
            <person name="Worley K."/>
            <person name="Petrosino J."/>
            <person name="Highlander S."/>
            <person name="Gibbs R."/>
        </authorList>
    </citation>
    <scope>NUCLEOTIDE SEQUENCE [LARGE SCALE GENOMIC DNA]</scope>
    <source>
        <strain evidence="8 9">ATCC BAA-614</strain>
    </source>
</reference>
<dbReference type="SMART" id="SM00824">
    <property type="entry name" value="PKS_TE"/>
    <property type="match status" value="1"/>
</dbReference>
<evidence type="ECO:0000313" key="8">
    <source>
        <dbReference type="EMBL" id="EFG79490.1"/>
    </source>
</evidence>
<dbReference type="Gene3D" id="3.30.559.30">
    <property type="entry name" value="Nonribosomal peptide synthetase, condensation domain"/>
    <property type="match status" value="8"/>
</dbReference>
<comment type="caution">
    <text evidence="8">The sequence shown here is derived from an EMBL/GenBank/DDBJ whole genome shotgun (WGS) entry which is preliminary data.</text>
</comment>
<dbReference type="Gene3D" id="3.30.559.10">
    <property type="entry name" value="Chloramphenicol acetyltransferase-like domain"/>
    <property type="match status" value="8"/>
</dbReference>
<feature type="domain" description="Carrier" evidence="7">
    <location>
        <begin position="2029"/>
        <end position="2104"/>
    </location>
</feature>
<feature type="domain" description="Carrier" evidence="7">
    <location>
        <begin position="7122"/>
        <end position="7197"/>
    </location>
</feature>
<feature type="domain" description="Carrier" evidence="7">
    <location>
        <begin position="3084"/>
        <end position="3164"/>
    </location>
</feature>
<dbReference type="SUPFAM" id="SSF52777">
    <property type="entry name" value="CoA-dependent acyltransferases"/>
    <property type="match status" value="16"/>
</dbReference>
<dbReference type="NCBIfam" id="TIGR01720">
    <property type="entry name" value="NRPS-para261"/>
    <property type="match status" value="2"/>
</dbReference>
<dbReference type="UniPathway" id="UPA00011"/>
<dbReference type="InterPro" id="IPR042099">
    <property type="entry name" value="ANL_N_sf"/>
</dbReference>
<dbReference type="InterPro" id="IPR025110">
    <property type="entry name" value="AMP-bd_C"/>
</dbReference>
<proteinExistence type="inferred from homology"/>
<evidence type="ECO:0000256" key="5">
    <source>
        <dbReference type="ARBA" id="ARBA00022737"/>
    </source>
</evidence>
<dbReference type="Gene3D" id="1.10.1200.10">
    <property type="entry name" value="ACP-like"/>
    <property type="match status" value="5"/>
</dbReference>
<keyword evidence="8" id="KW-0560">Oxidoreductase</keyword>
<dbReference type="Pfam" id="PF00668">
    <property type="entry name" value="Condensation"/>
    <property type="match status" value="8"/>
</dbReference>
<feature type="domain" description="Carrier" evidence="7">
    <location>
        <begin position="4575"/>
        <end position="4650"/>
    </location>
</feature>
<dbReference type="GO" id="GO:0008610">
    <property type="term" value="P:lipid biosynthetic process"/>
    <property type="evidence" value="ECO:0007669"/>
    <property type="project" value="UniProtKB-ARBA"/>
</dbReference>
<dbReference type="InterPro" id="IPR029058">
    <property type="entry name" value="AB_hydrolase_fold"/>
</dbReference>
<dbReference type="Pfam" id="PF00550">
    <property type="entry name" value="PP-binding"/>
    <property type="match status" value="6"/>
</dbReference>
<dbReference type="InterPro" id="IPR006162">
    <property type="entry name" value="Ppantetheine_attach_site"/>
</dbReference>
<dbReference type="SUPFAM" id="SSF53474">
    <property type="entry name" value="alpha/beta-Hydrolases"/>
    <property type="match status" value="1"/>
</dbReference>
<dbReference type="CDD" id="cd19540">
    <property type="entry name" value="LCL_NRPS-like"/>
    <property type="match status" value="4"/>
</dbReference>
<evidence type="ECO:0000256" key="6">
    <source>
        <dbReference type="ARBA" id="ARBA00023194"/>
    </source>
</evidence>
<dbReference type="GO" id="GO:0017000">
    <property type="term" value="P:antibiotic biosynthetic process"/>
    <property type="evidence" value="ECO:0007669"/>
    <property type="project" value="UniProtKB-KW"/>
</dbReference>
<dbReference type="Gene3D" id="3.40.50.12780">
    <property type="entry name" value="N-terminal domain of ligase-like"/>
    <property type="match status" value="4"/>
</dbReference>
<evidence type="ECO:0000259" key="7">
    <source>
        <dbReference type="PROSITE" id="PS50075"/>
    </source>
</evidence>
<dbReference type="GO" id="GO:0016491">
    <property type="term" value="F:oxidoreductase activity"/>
    <property type="evidence" value="ECO:0007669"/>
    <property type="project" value="UniProtKB-KW"/>
</dbReference>
<dbReference type="NCBIfam" id="TIGR01733">
    <property type="entry name" value="AA-adenyl-dom"/>
    <property type="match status" value="6"/>
</dbReference>
<keyword evidence="6" id="KW-0045">Antibiotic biosynthesis</keyword>
<dbReference type="FunFam" id="3.30.300.30:FF:000010">
    <property type="entry name" value="Enterobactin synthetase component F"/>
    <property type="match status" value="6"/>
</dbReference>
<dbReference type="InterPro" id="IPR036736">
    <property type="entry name" value="ACP-like_sf"/>
</dbReference>
<dbReference type="GO" id="GO:0031177">
    <property type="term" value="F:phosphopantetheine binding"/>
    <property type="evidence" value="ECO:0007669"/>
    <property type="project" value="InterPro"/>
</dbReference>
<dbReference type="PANTHER" id="PTHR45527">
    <property type="entry name" value="NONRIBOSOMAL PEPTIDE SYNTHETASE"/>
    <property type="match status" value="1"/>
</dbReference>
<dbReference type="SUPFAM" id="SSF56801">
    <property type="entry name" value="Acetyl-CoA synthetase-like"/>
    <property type="match status" value="6"/>
</dbReference>
<dbReference type="InterPro" id="IPR010060">
    <property type="entry name" value="NRPS_synth"/>
</dbReference>
<dbReference type="NCBIfam" id="NF003417">
    <property type="entry name" value="PRK04813.1"/>
    <property type="match status" value="6"/>
</dbReference>
<dbReference type="SMART" id="SM00823">
    <property type="entry name" value="PKS_PP"/>
    <property type="match status" value="6"/>
</dbReference>
<name>D5P396_9MYCO</name>
<dbReference type="PROSITE" id="PS00012">
    <property type="entry name" value="PHOSPHOPANTETHEINE"/>
    <property type="match status" value="6"/>
</dbReference>
<protein>
    <submittedName>
        <fullName evidence="8">AMP-binding enzyme</fullName>
        <ecNumber evidence="8">1.-.-.-</ecNumber>
    </submittedName>
</protein>
<dbReference type="InterPro" id="IPR020806">
    <property type="entry name" value="PKS_PP-bd"/>
</dbReference>
<dbReference type="GO" id="GO:0044550">
    <property type="term" value="P:secondary metabolite biosynthetic process"/>
    <property type="evidence" value="ECO:0007669"/>
    <property type="project" value="UniProtKB-ARBA"/>
</dbReference>
<dbReference type="InterPro" id="IPR009081">
    <property type="entry name" value="PP-bd_ACP"/>
</dbReference>
<dbReference type="HOGENOM" id="CLU_222728_0_0_11"/>
<dbReference type="Pfam" id="PF00975">
    <property type="entry name" value="Thioesterase"/>
    <property type="match status" value="1"/>
</dbReference>
<dbReference type="PROSITE" id="PS50075">
    <property type="entry name" value="CARRIER"/>
    <property type="match status" value="6"/>
</dbReference>
<dbReference type="InterPro" id="IPR045851">
    <property type="entry name" value="AMP-bd_C_sf"/>
</dbReference>
<dbReference type="CDD" id="cd05930">
    <property type="entry name" value="A_NRPS"/>
    <property type="match status" value="1"/>
</dbReference>
<dbReference type="InterPro" id="IPR010071">
    <property type="entry name" value="AA_adenyl_dom"/>
</dbReference>
<feature type="domain" description="Carrier" evidence="7">
    <location>
        <begin position="5630"/>
        <end position="5704"/>
    </location>
</feature>
<dbReference type="Gene3D" id="3.30.300.30">
    <property type="match status" value="6"/>
</dbReference>
<keyword evidence="9" id="KW-1185">Reference proteome</keyword>
<comment type="cofactor">
    <cofactor evidence="1">
        <name>pantetheine 4'-phosphate</name>
        <dbReference type="ChEBI" id="CHEBI:47942"/>
    </cofactor>
</comment>
<accession>D5P396</accession>
<evidence type="ECO:0000256" key="3">
    <source>
        <dbReference type="ARBA" id="ARBA00022450"/>
    </source>
</evidence>
<dbReference type="eggNOG" id="COG1020">
    <property type="taxonomic scope" value="Bacteria"/>
</dbReference>
<sequence length="7454" mass="791817">MAAERPAVIPLSFAQNRLWFIDQFQGPSPVYNIAVALRLRGRVDTGAFGAALADVVGRHESLRTVFASADGIPQQVVLPPERARLGFGTVDARGWTEGRLREAMDAAAGHTFDLANEIPIHAELFTTDDDEHVLVAVVHHIAADGWSIAPLARDLGVAYASRCAGREPDWAPLSVQYVDFTLWQRAQFGELEDSDSRIAAQLDFWEETLAGMPELLQLPTDRPYPPVADHRGARLAVDWPTELQQQIRRVAREHNATSFMVIQAAFAALLAKITASDDVAVGFPIAGRRDPALDELVGFFVNTLVLRVDLKELGGDPTFAELLAQVRRRSLAAFEHQDVPFEFLVDRLNPTRSLTHHPLIQVLLGWENFPGYDTNPTATLALGDVQATPMPVETHTARMDLTFSLADRWTEAGRHAGIGVTAEYRTDVYDADTVVSLIERLQRLLAAVTSDPARRLSTVDLLDAGEHARLQRWGNTGVLARPATPVSVPALFAAQAARTPDAVALVCDGRSMTYRELDEAANRLAHLMIRHGARPGERVALLFPRSAQAIVAIVAALKSGAAYLPIDPALPAARMEFMLTDAAPIAAVTTAALAGRLDGFDLAVIDADDPAVDDQPGTAPPGPGPDDLAHVIYTSGTTGVPKGVAVTQHNVAQLFDSLRIGIELTPEQVWTQFHSYAFDFSVWEIWGALLHGGRLVVVPESVSRSPEEFHALLVREGATVLTQTPSAVGLLPTDGLDATALVIGAEPCPPELVDRWAPGRVMVNVYGPTETTMWACKSAPLDAGSGFPPIGSPVTRAAFFVLDEWLRPVPAGVVGELYLAGDGVGVGYWRRSALTASRFMACPFGAPGTRMYRTGDLVCWGTDGQLRYLGRADEQVKIRGYRIELGEIQAALSAVDGVEQAVVVAREDRPGDKRLVGYVTGTADAGAARAAVAERLPAYMVPAAVVVLPALPMTVNGKLDTRALPAPDYRDTANYRAPATATEEILAGIFADVLGVERVGADDSFFDLGGDSLSTMRLISAVNAALDTDLPVRVVFEAPTVAQLAPRIDEGAGRLAPLVAGERPAVIPLSFAQNRLWFIQQLQGPSPVYNMAAALRLGGPLDADALRAALADVVGRHESLRTLFPAREGTPEQVVLAAERADFGWDVVDATGLPAGELDGVIAETTAHTFDLASEIPLRAKLFALDEREHLLVIVVHHIAADGLSLTPLAADLSVAYAARSAGRAPGWADLPVQYVDYTLWQRAQFGDLDDSESPIAAQLAYWEEALAGMPERLELPTDRPYPPVADQRGSSVVVDWPAELQQQVRRVAREHNATTFMVVQAALAVLLSKVIASTDVSVGFPIAGRRDRALDQLVGFFVNTLVLRVDLGGNPSLAELLGRVQARSLEAFEHQDVPFELLVERLNPVRSLTHHPLVQVMLAWQNFAGHDDPAAGLALGDLEVSSVPVDTQSARMDLVFSLAERWTETGEAAGIGGRVEFRTDVFDADTVEALIGRLRRVLAALTADPGQALSSVDLLDDGERARLEGFGNQAVLTDPPSTSVSVPSLFAARVAEAPGAVALTCGGLSVTYRELDVASNRLAHHLVSRGVGPGQTVALLFSRSAEAVAAMMAVLKTGAAYLPIDPSSPDARIGFVLGDAEPVVALSTAALAGRLDGHAVVVIDVDDAGIDAEPDIGLPEPDAEGLAYVIYTSGTTGVPKGVGVTHRNVTALLGALGAGLPVPGVWSHAHSLAFDVSVWEIFAPLLRGGRLVIVDEDTARAPEELRAVLIGERVSVLTQTPSAIAMLDPGGLDEVAVVLAGEACPAEVVDRWAPGRVLVNAYGPTETTMCVAISAPLGPGSGVPPIGSPVPGAGLLVLDGWLRPVPPGVVGELYVAGAGVAAGYLGRAGLTGSRFVACPFGAAGLRMYRTGDLACWGADGQLRYLGRADEQVKIRGYRIELGEIQAALSALAGVEQAVVIAREDRPGDKRLVGYVTGGADVEVLRAQLSARLPGFMVPTAIVGLDRVPLTANGKLDIRALPAPDYSSGDYHAPQTPTEEILAAIFADVLGLDRVSTDDSFFELGGESISAMGLIAAVNTNLNAGLQVRVVFEAPTVAQLALRIGEGGGGLEPLVAADRPAVVPLSFAQNRLWFLDQLQGPSPVYNMAAALRLRGRLDADALGAALADVVARHESLRTLIAAPEGTPQQLVTPVEQADFGWEIVDATAWSAGQLDEAIGDAARYTFDLAAEIPLRAELFRVDEDEHVLVAVVHHIAADGMSITPLVRDLGMAYASRCAGQAPGWAPLEVQYVDYTLWQRAQFGDLDDRESPIAAQLAYWEEALAGMPDRVQLPADRPYPLVADQRGATVEIAWPAELQQRVGALARKHNATSFMVVQSALAVLLSKISASSDVAVGFPIAGRRDPALDELVGFFVNTLVLRVDVTGDPTFTDLLAQVRQRSLAAYENQDVPFEVLVERLNPARSLTHHPLVQVMLAWQNFAGQDAGPVAGLSLGDVEIAPIPVDTQTARMDLTFSLAERWSEAGEPAGIGGTVEFRTDVFDADSIAALVARLQRVLTAMTVDPARPLSSLDLLDEAEHAHLDRIGNRAVLTAPAAAPVSIPALFAAQVARTPEAVALACAGRSMTYRELDEAANRLAGVLAGRGAGPGESVALLFSRSAEAIVAILAVLKSGAAYLPIDPALPESRIGFVLSDAAPLAVVTTADLADRLIGHDVPVIDVGDIDTARAAALTAPGPEDIAYLIYTSGTTGVPKGVAVTHRNATQLLARMDAGLPRAGVWSQWHSLAFDVSVHEIFGALLHGGRLVVVPETVARSPEDCHALLVAEGVSVLSQTPSAAAMLPPEGLDSVALVVAGEACPAELVDRWGPDRAMINAYGPTEATVYAAVSEPLTAESVESGVVPIGSPVPGNALFVLDGRLRPVPAGVVGELYVAGAGVACGYWRRAGLTAARFVACPFGGAGTRMYRTGDLVRWRADGQLDYLGRADEQVKIRGYRIELGEVRAALAWLDGVEQAVVVAREDRPGDKRLVAYITGTADPAGARAALAERLPAYMIPTAVVTLDALPLTPNGKLDTRALPAPEYSDADQYRAPDNAVEEILAGIYAQVLGLDRVGVDDSFFDLGGDSISSMQVVTRARAAGLICRTRDIFVEQTVARLARVAEVADAAADVADEGVGPVAATPIMRWLRDVAGPVDQFNQAMLVQAPAGAGEADALAVLQALLDRHGMLRLRVDDAGGDWSLTVPEAGSVDARDCLHTVGELTDAAVAEARSRLNPAAGAMLSALWAGSTGQLVVIIHHLAVDGVSWRILLEDLNIAWAQHRAGQPVALPAAGTSFARWASRLAERASHPDVVDQLDAWQRVAATPAALPAVRPETDTFATAGHLSAELDPETTGMLLGAVPAAFHAGVQDILLIAFALAVAEFLGTGGAPIGIDVESHGRDEELGRDLDLSRTVGWFTAKYPASLTPAELRWAQVVSGDTSLGAALKDAKEQLRALPDPLGYGLLRHLAHATGLDAADPPIGFNYLGRQGGSAELTDEMWRPVQDAVTAAAAAIPMPLMHTLELNAATVDTADGPRLHANWTWAPSALDEDLVRRLSRLWFEALAGICAHVRSGGGGLTPSDIAPARLSQQQIDRLQRQHRIADVLPLTPVQQGLLFHAHTVRGGREDATDLYAGQLDIGVTGPLDPDRLREAVHAVVKRHPNLVARFFDQFDEPVQVITADPAPAWQYLELEDGPGADERIRRLCAAERAAVCDLANQPPFRVALIRTGTDRHRLVLTNHHVVLDGWSMPILLGDIFAAYYGQRLPAAAPYRSFVSWLAARDRDAARAAWGEVFAGFDAPALVGRQDQLRPGEQGVQSFTLPAELTRAAGELARSCHTTVNTVLQAAYAQLLCWLTGQHDVVFGTTVSGRPAEIPGAETMVGLLINTVPVRATLTPTTTAAELLEQLQRAHNHTLDHQHLALNEIHRITGQDKLFDTLFAYENYPIDAAALSGDHELSITDIASRESTHYPLTIQAQPGPEMRLRVEHDTDVFDADAVATLIDRLRRVLDAMTTDPGRPLSATDALDAAEHRLLEEMGNRAVLARSWVPVSIPGLFAAQVVRTPDAVAVSCAGGSLTYGELEESANRLAHVLIERGAGPGASVAVVLSRSTEAIVAILAVLKTGAAYLPIDPALPAARIEFMLSDTAPVAALTTAALAEKLAGYVLPVIDVHSPALAGQPATAPAPGPEPEDVAHIIYTSGTTGVPKGVAVSHANVTRLFDAPEVGVVLGSGQVWTQFHSYAFDFSVWEIWGALLHGGRLVVVPEAVARSPKDFHALLVTERVTVLSQTPAAVRMLSPQGLEGTALVIGAEPVPAEVVDRWAPGRVMVNVYGPTETTIFATASTPLAAKGGAPPTGSAVPGTALFVLDGWLRPTPVGVVGELYVAGRGVGLGYVRRAGLTGSRFVACPFGAPGARMYRTGDLVCWGADGQLRYVGRADAQVKIRGYRIEIGEIQSTLAALDGVEQAVVVVREDRPGDKRLVGYLTGSAEPAALRAALAERLPGYMVPAAIVALPELPMTVNGKLDTRALPAPEYHGTGYRAPSTPTEEILAGIYAQVLGVDRVGIDQSFFDLGGDSISAMRLIAAVNTDLDEYLSVRALFEAPTIAQLAPRIGEGTGRLEPLVAGPRPAVVPLSFAQSRLWFLDQLQGPSPVYNMAAAMRLRGRLDAQALGAALADVVARHESLRTVFAAPDGTPQQVVVPAEQADFGWRVIDAGGWPASRLDDAVKAAARDTFDLSTDIPLRAWLFRVADDEHVLVAVVHHIAADGWSLRPLAADLGVAYASRCAGQSPEWAELPVQYVDYTLWQRDQFGDLKDSDSRIAAQLAYWEDALAGMPERLQLPTDRPYPQVADQRGASVPIDWPADLQQQVAAVAREHNATSFMVVQAALAVLLSKVGATSDVAVGFPIAGRRDPALDDLVGFFVNTLVLRVDVAGDPTFAELLDRVRTRSLEAFEHQDVPFEVLVERVNPTRSLTHHPLIQVMLAWQNFGGQDNDAATGLALGDVRVSSIPLDTQVARMDLTFSLAERWTEGNEPGGIGGRVEFRTDVFDAESIETLVERLQRVLAAMTTDPARTVSSVDLLDAAERARLEELGHRAALTAPAAEPLSIPAAFAAQVARTPDAPALGCGARTWTYRELDEAANRLAHLLAGRGAGPGHTVALLFNRSAEAIVAILAALKTGAAYLPVDPAHPAARIGFMLADAAPVAALTTADLADRLDEHDVAVIDVDDPAVETQPATALPAPSAEDVAYLIYTSGTTGVPKGVAVSHRSVTGLMASVDARLPDAGVWSQWHSYGFDVSVWEIFGALLRGGRLVVVPDAVVRSPEDLHALLVGEGVSVLSQTPSAAAMLDPAGLESAALVVAGEACPTDLVDRWATSGRVMINAYGPTEATVYAAISAPLTPGSGVVPIGSPVAGAALFVLDEYLRPVPPGVVGELYVAGGGLARGYWRRAALTASRFVACPFGGPGDRMYRTGDLVCWGADGQLQYLGRADEQVKIRGYRIELGEIQAALAELRGVRQAAVVAREDRPGDKRLVGYITGKADPAELRARLADRLPAYMVPVAVVTLDALPLTPNGKLDARALPAPEYSDADRYRAPGTPVEEILAGIYAQVLGVERIGVDDSFFDLGGDSISSMQVVTRARAAGLTCRTRDIFVEQTVARLARVVGVADGDADATDEGTGALPATPIIRWLEGVDGPVEEFNQTMVVAAPAGVTEADVVAVLQALLDRHAMLRLRLDDGADGWALTVPEAGSVDAAERLRTVDDLSEAAVLAARSRLDPARGVMLSALWAAGTGQLVLIIHHLAVDGVSWRILLEDLNIAWAQHRGGQPVALPPGGTSFARWAALLAEHAHAPDVAGQAGAWKRIAATPPALPAVRPEIDTYETAEHLSVQLDVETTRTLLGEAPAAFHAGINDILLIGYALAWAEFLETGDAPVGIDVEGHGRHEELGAGVDLSRTVGWFTTKYPVALSVAEMPWAQVLSGDPALGAALKAAKEQLRALPDPLTYGLLRYLNADVDLDGADPTIGFNYLGRLGGAAAEMSDELWRISRDGSSTTATSTAVPMPLMHTVDLNAGTADTEEGPRLHANWTWAPSALDREQVTRLSRLWFEALAGICAHVRSGGGGLTPSDVLPARLTQRQIDELERRTGIADILPLTPLQEGLLFHATTTRGGQDSGDLYVVQLDMSVSGPLDRDRLRDAVQAVVDRHPHLVAQFCDQFDEPVQIIPADPVMAWRYVELDGGTDPDERIRELCAAERAAVCDLADRPAFRVAMVRTAENRHRLVLTIHHVVLDGWSVPILVNETFASLTGQRLAPAPPYRNFVTWLADRDLDAARAAWGEVLAGFDTPSLVGPPHAMQPAARGLTTVAVSAETTRALGELARSCQTTVSTVLQAAWAQLLTWLTGNYDVAFGTTVSGRSAEVAGAESMVGLLINTIPVRARITPATSTADLLDQLQSAHNDTLEHEHLSLSEIHRITGHEKLFDTLFAYENYPLETSAMAVNHELSITDFNVFERNHYPLTMQAALSGDRIGLRVEYDAGLFDEHTVEALTKRLERVLVAMTADPARRLSSVDLLDGAEHARLDDVGHRAVLSRPAPDPVSITDMFADQVARRPDAPAIGWADLSMTYRELDEAANRLAHLLAAEGAGPGTSVALLFSRSAQAIVAILAVLKTGAAYLPIDPAAPGARIRFMLADAAPVAAVTTAGLRSRLDESDVRVIDIEDPRIDRQPPTALPAPEADGVAYLIYTSGTTGAPKGVAVTHRNVTRLIGSLDAGLPAPGVWTQCHSYAFDVSVWEIFAPLLRGGRVVVVPEAVVRSPQDFRALLLDEGVSVLTQTPSAVAMLDPAGLDSVSLVMAGEACPPEVVDRFAPGRVMVNAYGPTETTMCVAISAPLAAGSGTPPIGSPVPGAALFVLDGWLRPVAPGVVGELYVAGSGVAAGYLGRAGLTGSRFVACPFGEPGARMYRTGDLVFWGADGQLVYVGRADEQVKIRGYRIELGEVQAALARLDGVDQAVVIAREDRPGDKRLVGYITGTADPAEARTALAGRLPVYMVPAAVLGLDALPLTPNGKLDTRALPAPEYTGRGYRAPSNATEEILAGLFAQVLGADRVGVDDSFFDLGGDSISAMRLIATINAHLAVDLAVRTLFDAPTVRDLSQRLGTDTTSPEEIVPIQTLKRGAGIPVFCLHPAGGVSWPYQVLGTYLDCPLVGIQQALADGEPEPRSIREMAQNYADRIQAIYPSGPYNLLGWSFGGVVAHDVAVELQRRGCVVSRLILLDAQPVMDGEVDGAALPDGALGAEPGASRSERLLELVAGNARDNVARYRSHEPGVFRGDITVFSAGRDEDERGAFLVRSWRPYVSGDVLAYAVDCAHDDMLTNDAVGLYGQRLRHLLVLAERRLELAHGGPHAPRDGKLPGERAG</sequence>
<gene>
    <name evidence="8" type="ORF">HMPREF0591_0640</name>
</gene>
<evidence type="ECO:0000256" key="2">
    <source>
        <dbReference type="ARBA" id="ARBA00006432"/>
    </source>
</evidence>
<dbReference type="FunFam" id="3.40.50.980:FF:000001">
    <property type="entry name" value="Non-ribosomal peptide synthetase"/>
    <property type="match status" value="6"/>
</dbReference>
<keyword evidence="3" id="KW-0596">Phosphopantetheine</keyword>
<dbReference type="FunFam" id="1.10.1200.10:FF:000005">
    <property type="entry name" value="Nonribosomal peptide synthetase 1"/>
    <property type="match status" value="6"/>
</dbReference>
<dbReference type="GO" id="GO:0005829">
    <property type="term" value="C:cytosol"/>
    <property type="evidence" value="ECO:0007669"/>
    <property type="project" value="TreeGrafter"/>
</dbReference>
<dbReference type="InterPro" id="IPR020845">
    <property type="entry name" value="AMP-binding_CS"/>
</dbReference>
<dbReference type="Proteomes" id="UP000003653">
    <property type="component" value="Unassembled WGS sequence"/>
</dbReference>
<dbReference type="FunFam" id="3.40.50.12780:FF:000012">
    <property type="entry name" value="Non-ribosomal peptide synthetase"/>
    <property type="match status" value="6"/>
</dbReference>
<dbReference type="Gene3D" id="3.40.50.1820">
    <property type="entry name" value="alpha/beta hydrolase"/>
    <property type="match status" value="1"/>
</dbReference>
<evidence type="ECO:0000256" key="4">
    <source>
        <dbReference type="ARBA" id="ARBA00022553"/>
    </source>
</evidence>
<dbReference type="Gene3D" id="2.30.38.10">
    <property type="entry name" value="Luciferase, Domain 3"/>
    <property type="match status" value="2"/>
</dbReference>
<feature type="domain" description="Carrier" evidence="7">
    <location>
        <begin position="977"/>
        <end position="1052"/>
    </location>
</feature>
<dbReference type="GO" id="GO:0043041">
    <property type="term" value="P:amino acid activation for nonribosomal peptide biosynthetic process"/>
    <property type="evidence" value="ECO:0007669"/>
    <property type="project" value="TreeGrafter"/>
</dbReference>
<dbReference type="SUPFAM" id="SSF47336">
    <property type="entry name" value="ACP-like"/>
    <property type="match status" value="6"/>
</dbReference>
<dbReference type="FunFam" id="3.30.559.10:FF:000012">
    <property type="entry name" value="Non-ribosomal peptide synthetase"/>
    <property type="match status" value="2"/>
</dbReference>
<dbReference type="CDD" id="cd19543">
    <property type="entry name" value="DCL_NRPS"/>
    <property type="match status" value="2"/>
</dbReference>